<dbReference type="EMBL" id="LR536450">
    <property type="protein sequence ID" value="VFU06999.1"/>
    <property type="molecule type" value="Genomic_DNA"/>
</dbReference>
<dbReference type="GO" id="GO:0006354">
    <property type="term" value="P:DNA-templated transcription elongation"/>
    <property type="evidence" value="ECO:0007669"/>
    <property type="project" value="InterPro"/>
</dbReference>
<evidence type="ECO:0000259" key="2">
    <source>
        <dbReference type="SMART" id="SM00738"/>
    </source>
</evidence>
<dbReference type="OrthoDB" id="9787731at2"/>
<dbReference type="InterPro" id="IPR036735">
    <property type="entry name" value="NGN_dom_sf"/>
</dbReference>
<dbReference type="Gene3D" id="3.30.70.940">
    <property type="entry name" value="NusG, N-terminal domain"/>
    <property type="match status" value="1"/>
</dbReference>
<dbReference type="SMART" id="SM00738">
    <property type="entry name" value="NGN"/>
    <property type="match status" value="1"/>
</dbReference>
<proteinExistence type="predicted"/>
<dbReference type="InterPro" id="IPR006645">
    <property type="entry name" value="NGN-like_dom"/>
</dbReference>
<accession>A0A4V6IM51</accession>
<evidence type="ECO:0000313" key="4">
    <source>
        <dbReference type="Proteomes" id="UP000294360"/>
    </source>
</evidence>
<evidence type="ECO:0000313" key="3">
    <source>
        <dbReference type="EMBL" id="VFU06999.1"/>
    </source>
</evidence>
<reference evidence="3 4" key="1">
    <citation type="submission" date="2019-03" db="EMBL/GenBank/DDBJ databases">
        <authorList>
            <person name="Kox A.R. M."/>
        </authorList>
    </citation>
    <scope>NUCLEOTIDE SEQUENCE [LARGE SCALE GENOMIC DNA]</scope>
    <source>
        <strain evidence="3">MTUNDRAET4 annotated genome</strain>
    </source>
</reference>
<dbReference type="SUPFAM" id="SSF82679">
    <property type="entry name" value="N-utilization substance G protein NusG, N-terminal domain"/>
    <property type="match status" value="1"/>
</dbReference>
<sequence>MTEALGLASSEDRDWYAAWMNAKIESEMGRDDGAALACGASVVWYVAYTNVKSEKRAAEGLTRKGFETFLPVGLKRVKLRKKRVLASRLMFPRYLFIGFPEGSSWYLLRQTDGIEAVLANDGRPLAVPTPLIVGMQREQMSGVYDERDPAKIGAGDEVKFTHGAFGGRRGRCVAIAGTRAEVVIELLKREVVVKIGLDQLINVV</sequence>
<gene>
    <name evidence="3" type="ORF">MTUNDRAET4_0106</name>
</gene>
<dbReference type="AlphaFoldDB" id="A0A4V6IM51"/>
<evidence type="ECO:0000256" key="1">
    <source>
        <dbReference type="ARBA" id="ARBA00023163"/>
    </source>
</evidence>
<dbReference type="Pfam" id="PF02357">
    <property type="entry name" value="NusG"/>
    <property type="match status" value="1"/>
</dbReference>
<dbReference type="Proteomes" id="UP000294360">
    <property type="component" value="Chromosome"/>
</dbReference>
<dbReference type="RefSeq" id="WP_134486020.1">
    <property type="nucleotide sequence ID" value="NZ_CP139089.1"/>
</dbReference>
<dbReference type="KEGG" id="mtun:MTUNDRAET4_0106"/>
<organism evidence="3 4">
    <name type="scientific">Methylocella tundrae</name>
    <dbReference type="NCBI Taxonomy" id="227605"/>
    <lineage>
        <taxon>Bacteria</taxon>
        <taxon>Pseudomonadati</taxon>
        <taxon>Pseudomonadota</taxon>
        <taxon>Alphaproteobacteria</taxon>
        <taxon>Hyphomicrobiales</taxon>
        <taxon>Beijerinckiaceae</taxon>
        <taxon>Methylocella</taxon>
    </lineage>
</organism>
<name>A0A4V6IM51_METTU</name>
<feature type="domain" description="NusG-like N-terminal" evidence="2">
    <location>
        <begin position="41"/>
        <end position="139"/>
    </location>
</feature>
<protein>
    <recommendedName>
        <fullName evidence="2">NusG-like N-terminal domain-containing protein</fullName>
    </recommendedName>
</protein>
<keyword evidence="1" id="KW-0804">Transcription</keyword>